<organism evidence="1 2">
    <name type="scientific">Xylona heveae (strain CBS 132557 / TC161)</name>
    <dbReference type="NCBI Taxonomy" id="1328760"/>
    <lineage>
        <taxon>Eukaryota</taxon>
        <taxon>Fungi</taxon>
        <taxon>Dikarya</taxon>
        <taxon>Ascomycota</taxon>
        <taxon>Pezizomycotina</taxon>
        <taxon>Xylonomycetes</taxon>
        <taxon>Xylonales</taxon>
        <taxon>Xylonaceae</taxon>
        <taxon>Xylona</taxon>
    </lineage>
</organism>
<dbReference type="Pfam" id="PF12224">
    <property type="entry name" value="Amidoligase_2"/>
    <property type="match status" value="1"/>
</dbReference>
<protein>
    <recommendedName>
        <fullName evidence="3">Amidoligase enzyme</fullName>
    </recommendedName>
</protein>
<dbReference type="InParanoid" id="A0A165IFA0"/>
<evidence type="ECO:0008006" key="3">
    <source>
        <dbReference type="Google" id="ProtNLM"/>
    </source>
</evidence>
<keyword evidence="2" id="KW-1185">Reference proteome</keyword>
<dbReference type="EMBL" id="KV407455">
    <property type="protein sequence ID" value="KZF24818.1"/>
    <property type="molecule type" value="Genomic_DNA"/>
</dbReference>
<evidence type="ECO:0000313" key="2">
    <source>
        <dbReference type="Proteomes" id="UP000076632"/>
    </source>
</evidence>
<dbReference type="OMA" id="PWTHREL"/>
<name>A0A165IFA0_XYLHT</name>
<dbReference type="PANTHER" id="PTHR36847:SF1">
    <property type="entry name" value="AMIDOLIGASE ENZYME"/>
    <property type="match status" value="1"/>
</dbReference>
<accession>A0A165IFA0</accession>
<dbReference type="RefSeq" id="XP_018190373.1">
    <property type="nucleotide sequence ID" value="XM_018336706.1"/>
</dbReference>
<dbReference type="GeneID" id="28901843"/>
<dbReference type="PANTHER" id="PTHR36847">
    <property type="entry name" value="AMIDOLIGASE ENZYME"/>
    <property type="match status" value="1"/>
</dbReference>
<evidence type="ECO:0000313" key="1">
    <source>
        <dbReference type="EMBL" id="KZF24818.1"/>
    </source>
</evidence>
<gene>
    <name evidence="1" type="ORF">L228DRAFT_56544</name>
</gene>
<dbReference type="STRING" id="1328760.A0A165IFA0"/>
<dbReference type="OrthoDB" id="5291055at2759"/>
<dbReference type="InterPro" id="IPR022025">
    <property type="entry name" value="Amidoligase_2"/>
</dbReference>
<dbReference type="Proteomes" id="UP000076632">
    <property type="component" value="Unassembled WGS sequence"/>
</dbReference>
<dbReference type="AlphaFoldDB" id="A0A165IFA0"/>
<reference evidence="1 2" key="1">
    <citation type="journal article" date="2016" name="Fungal Biol.">
        <title>The genome of Xylona heveae provides a window into fungal endophytism.</title>
        <authorList>
            <person name="Gazis R."/>
            <person name="Kuo A."/>
            <person name="Riley R."/>
            <person name="LaButti K."/>
            <person name="Lipzen A."/>
            <person name="Lin J."/>
            <person name="Amirebrahimi M."/>
            <person name="Hesse C.N."/>
            <person name="Spatafora J.W."/>
            <person name="Henrissat B."/>
            <person name="Hainaut M."/>
            <person name="Grigoriev I.V."/>
            <person name="Hibbett D.S."/>
        </authorList>
    </citation>
    <scope>NUCLEOTIDE SEQUENCE [LARGE SCALE GENOMIC DNA]</scope>
    <source>
        <strain evidence="1 2">TC161</strain>
    </source>
</reference>
<proteinExistence type="predicted"/>
<sequence length="335" mass="37997">MSYKFGIEIETIIKLKPSTHIDLIDVPTTARDKDHNRAAVHRFVAERLGEESLGVITSHRESDGKHWFIIYDESVNEADENMYATEIVSPAFPLNSNWQKELSLVFQILDTYFTTVKDASCGTHVHISRADSDFSIVNTKPILKACIYFQEAIEKCLPVYRRNANWCCPNVEMSEELTELYPRESGQSFKRIFDRVDATTTMEDIVSLFSPSRHATWNLRNILYQRGTIEFRAPPQVLTARSTIHWIAFAVAFLELSTTCSFSRKEQASEPGTLLELRAGIMPALNSLGLSSAISSLLVSEDDPRMDDYDAIEILAKKRQKKEQRGLIQALASKP</sequence>